<keyword evidence="1" id="KW-1133">Transmembrane helix</keyword>
<dbReference type="CDD" id="cd01949">
    <property type="entry name" value="GGDEF"/>
    <property type="match status" value="1"/>
</dbReference>
<dbReference type="SMART" id="SM00052">
    <property type="entry name" value="EAL"/>
    <property type="match status" value="1"/>
</dbReference>
<dbReference type="InterPro" id="IPR035919">
    <property type="entry name" value="EAL_sf"/>
</dbReference>
<dbReference type="PANTHER" id="PTHR44757:SF2">
    <property type="entry name" value="BIOFILM ARCHITECTURE MAINTENANCE PROTEIN MBAA"/>
    <property type="match status" value="1"/>
</dbReference>
<feature type="transmembrane region" description="Helical" evidence="1">
    <location>
        <begin position="187"/>
        <end position="207"/>
    </location>
</feature>
<dbReference type="Gene3D" id="3.30.70.270">
    <property type="match status" value="1"/>
</dbReference>
<dbReference type="SMART" id="SM00267">
    <property type="entry name" value="GGDEF"/>
    <property type="match status" value="1"/>
</dbReference>
<organism evidence="4 5">
    <name type="scientific">Nitratireductor basaltis</name>
    <dbReference type="NCBI Taxonomy" id="472175"/>
    <lineage>
        <taxon>Bacteria</taxon>
        <taxon>Pseudomonadati</taxon>
        <taxon>Pseudomonadota</taxon>
        <taxon>Alphaproteobacteria</taxon>
        <taxon>Hyphomicrobiales</taxon>
        <taxon>Phyllobacteriaceae</taxon>
        <taxon>Nitratireductor</taxon>
    </lineage>
</organism>
<evidence type="ECO:0000313" key="4">
    <source>
        <dbReference type="EMBL" id="KFB10888.1"/>
    </source>
</evidence>
<dbReference type="AlphaFoldDB" id="A0A084UD52"/>
<dbReference type="Gene3D" id="3.20.20.450">
    <property type="entry name" value="EAL domain"/>
    <property type="match status" value="1"/>
</dbReference>
<dbReference type="SUPFAM" id="SSF141868">
    <property type="entry name" value="EAL domain-like"/>
    <property type="match status" value="1"/>
</dbReference>
<feature type="domain" description="EAL" evidence="2">
    <location>
        <begin position="408"/>
        <end position="658"/>
    </location>
</feature>
<dbReference type="EMBL" id="JMQM01000001">
    <property type="protein sequence ID" value="KFB10888.1"/>
    <property type="molecule type" value="Genomic_DNA"/>
</dbReference>
<accession>A0A084UD52</accession>
<evidence type="ECO:0000259" key="3">
    <source>
        <dbReference type="PROSITE" id="PS50887"/>
    </source>
</evidence>
<feature type="transmembrane region" description="Helical" evidence="1">
    <location>
        <begin position="20"/>
        <end position="41"/>
    </location>
</feature>
<name>A0A084UD52_9HYPH</name>
<dbReference type="NCBIfam" id="TIGR00254">
    <property type="entry name" value="GGDEF"/>
    <property type="match status" value="1"/>
</dbReference>
<dbReference type="InterPro" id="IPR001633">
    <property type="entry name" value="EAL_dom"/>
</dbReference>
<dbReference type="Pfam" id="PF00990">
    <property type="entry name" value="GGDEF"/>
    <property type="match status" value="1"/>
</dbReference>
<comment type="caution">
    <text evidence="4">The sequence shown here is derived from an EMBL/GenBank/DDBJ whole genome shotgun (WGS) entry which is preliminary data.</text>
</comment>
<keyword evidence="5" id="KW-1185">Reference proteome</keyword>
<dbReference type="FunFam" id="3.30.70.270:FF:000001">
    <property type="entry name" value="Diguanylate cyclase domain protein"/>
    <property type="match status" value="1"/>
</dbReference>
<dbReference type="InterPro" id="IPR052155">
    <property type="entry name" value="Biofilm_reg_signaling"/>
</dbReference>
<dbReference type="SUPFAM" id="SSF55073">
    <property type="entry name" value="Nucleotide cyclase"/>
    <property type="match status" value="1"/>
</dbReference>
<evidence type="ECO:0000256" key="1">
    <source>
        <dbReference type="SAM" id="Phobius"/>
    </source>
</evidence>
<protein>
    <submittedName>
        <fullName evidence="4">Putative diguanylate cyclase</fullName>
    </submittedName>
</protein>
<dbReference type="PATRIC" id="fig|472175.3.peg.1934"/>
<feature type="domain" description="GGDEF" evidence="3">
    <location>
        <begin position="267"/>
        <end position="399"/>
    </location>
</feature>
<reference evidence="4 5" key="1">
    <citation type="submission" date="2014-05" db="EMBL/GenBank/DDBJ databases">
        <title>Draft Genome Sequence of Nitratireductor basaltis Strain UMTGB225, A Marine Bacterium Isolated from Green Barrel Tunicate.</title>
        <authorList>
            <person name="Gan H.Y."/>
        </authorList>
    </citation>
    <scope>NUCLEOTIDE SEQUENCE [LARGE SCALE GENOMIC DNA]</scope>
    <source>
        <strain evidence="4 5">UMTGB225</strain>
    </source>
</reference>
<dbReference type="InterPro" id="IPR029787">
    <property type="entry name" value="Nucleotide_cyclase"/>
</dbReference>
<dbReference type="PANTHER" id="PTHR44757">
    <property type="entry name" value="DIGUANYLATE CYCLASE DGCP"/>
    <property type="match status" value="1"/>
</dbReference>
<dbReference type="InterPro" id="IPR043128">
    <property type="entry name" value="Rev_trsase/Diguanyl_cyclase"/>
</dbReference>
<proteinExistence type="predicted"/>
<keyword evidence="1" id="KW-0812">Transmembrane</keyword>
<dbReference type="eggNOG" id="COG5001">
    <property type="taxonomic scope" value="Bacteria"/>
</dbReference>
<keyword evidence="1" id="KW-0472">Membrane</keyword>
<dbReference type="STRING" id="472175.EL18_01929"/>
<dbReference type="PROSITE" id="PS50883">
    <property type="entry name" value="EAL"/>
    <property type="match status" value="1"/>
</dbReference>
<dbReference type="Proteomes" id="UP000053675">
    <property type="component" value="Unassembled WGS sequence"/>
</dbReference>
<sequence>MKSSGPSRSRVSAVFRYLKGGLIATTLAFAVAAGYLSLLIFQQQKPLSHVSRYDVAWSASQGVNEFIRLYQRITAFQNMRTQERIEDIQLRYEILKGRVNVFESGFFADFTAGESFREDVIVRVAKAVEEMEGLVADLDEPGHASAIMALMAPLEPDLIRLSSEAAYFTSVKISEYEQDLLQVHRTFMATALGFILFGLALAAVLAFQNRTLAKTQSRLTDANKDLKRAATDLAHMARHDLLTGLPNRRLLREFLEDGVIEGDRVAQDTTVMCLDLDDFKHVNDTLGHPVGDALLQEVASRIKKSVDDKGIIARLGGDEFIVVLKDLDVEASSVLAEELIESISWPYMIDGHDVAIGVSVGLAQTKSNEADWDTLLSSADSALYSAKAAGRGSYRFFEPEMDVRLQRKRLLELALRTADYEKDFALHYQPIVNLNSKKITTMEVLLRWPHTPLGNVPPDEFIPLAEQTGVIVSLGAWLLKKACKTASRLPSSVNIAVNVSAVQFQRSDIVDTVTKVLRETGLEPHRLELEVTETLLLEENSDVHRALRKLRALGIRVSLDDFGTGYSSLAYLRKFTFDKIKIDRSFLTDMESNPAHRAIIDAIIGLTDALGVVSVAEGVETWDQLQLVGDSGCDEAQGYLFSKPVPESEMLRLFGNRTWTQRVA</sequence>
<dbReference type="GO" id="GO:0003824">
    <property type="term" value="F:catalytic activity"/>
    <property type="evidence" value="ECO:0007669"/>
    <property type="project" value="UniProtKB-ARBA"/>
</dbReference>
<dbReference type="PROSITE" id="PS50887">
    <property type="entry name" value="GGDEF"/>
    <property type="match status" value="1"/>
</dbReference>
<dbReference type="InterPro" id="IPR000160">
    <property type="entry name" value="GGDEF_dom"/>
</dbReference>
<dbReference type="Pfam" id="PF00563">
    <property type="entry name" value="EAL"/>
    <property type="match status" value="1"/>
</dbReference>
<dbReference type="CDD" id="cd01948">
    <property type="entry name" value="EAL"/>
    <property type="match status" value="1"/>
</dbReference>
<evidence type="ECO:0000259" key="2">
    <source>
        <dbReference type="PROSITE" id="PS50883"/>
    </source>
</evidence>
<evidence type="ECO:0000313" key="5">
    <source>
        <dbReference type="Proteomes" id="UP000053675"/>
    </source>
</evidence>
<gene>
    <name evidence="4" type="ORF">EL18_01929</name>
</gene>